<sequence length="338" mass="34882">MKTLLVFLSIGSAVCFPPYQPYNQNTNFQGGPRDGILANASPEAVRAYAQVVQNLSQSLSEVRTALEAWAKKYGLEQEFKKFVADSEKEAADFKKGTTELLPKLTQFFTSYIKISEDKKQSIISAFDKTAALSKALDDKQKAVVEFIMKTYLPSLGNVVPDNQGNNGGFQGNNGGFGGNNGGFQGNNGGFPGNNGGFPGNNGGFPGNNGGFSGNNGGFPGNNGGFSGNNGGFPGINGGFPGNSGSQWNNAGGFQGNNGGFEQSNGGFNGGFPSNNLIQGGANGGFNNGFFGNQGGFPGAAGGMTGNNGFIGNNGGYPGGSPKRPHFGVNALLENQQRV</sequence>
<comment type="caution">
    <text evidence="4">The sequence shown here is derived from an EMBL/GenBank/DDBJ whole genome shotgun (WGS) entry which is preliminary data.</text>
</comment>
<evidence type="ECO:0000313" key="4">
    <source>
        <dbReference type="EMBL" id="EYB87373.1"/>
    </source>
</evidence>
<accession>A0A016S9K9</accession>
<dbReference type="Proteomes" id="UP000024635">
    <property type="component" value="Unassembled WGS sequence"/>
</dbReference>
<keyword evidence="2" id="KW-0732">Signal</keyword>
<dbReference type="InterPro" id="IPR003677">
    <property type="entry name" value="ANIS5_cation-bd"/>
</dbReference>
<gene>
    <name evidence="4" type="primary">Acey_s0264.g621</name>
    <name evidence="4" type="ORF">Y032_0264g621</name>
</gene>
<evidence type="ECO:0000313" key="5">
    <source>
        <dbReference type="Proteomes" id="UP000024635"/>
    </source>
</evidence>
<organism evidence="4 5">
    <name type="scientific">Ancylostoma ceylanicum</name>
    <dbReference type="NCBI Taxonomy" id="53326"/>
    <lineage>
        <taxon>Eukaryota</taxon>
        <taxon>Metazoa</taxon>
        <taxon>Ecdysozoa</taxon>
        <taxon>Nematoda</taxon>
        <taxon>Chromadorea</taxon>
        <taxon>Rhabditida</taxon>
        <taxon>Rhabditina</taxon>
        <taxon>Rhabditomorpha</taxon>
        <taxon>Strongyloidea</taxon>
        <taxon>Ancylostomatidae</taxon>
        <taxon>Ancylostomatinae</taxon>
        <taxon>Ancylostoma</taxon>
    </lineage>
</organism>
<feature type="signal peptide" evidence="2">
    <location>
        <begin position="1"/>
        <end position="15"/>
    </location>
</feature>
<evidence type="ECO:0000256" key="2">
    <source>
        <dbReference type="SAM" id="SignalP"/>
    </source>
</evidence>
<feature type="compositionally biased region" description="Low complexity" evidence="1">
    <location>
        <begin position="259"/>
        <end position="272"/>
    </location>
</feature>
<reference evidence="5" key="1">
    <citation type="journal article" date="2015" name="Nat. Genet.">
        <title>The genome and transcriptome of the zoonotic hookworm Ancylostoma ceylanicum identify infection-specific gene families.</title>
        <authorList>
            <person name="Schwarz E.M."/>
            <person name="Hu Y."/>
            <person name="Antoshechkin I."/>
            <person name="Miller M.M."/>
            <person name="Sternberg P.W."/>
            <person name="Aroian R.V."/>
        </authorList>
    </citation>
    <scope>NUCLEOTIDE SEQUENCE</scope>
    <source>
        <strain evidence="5">HY135</strain>
    </source>
</reference>
<protein>
    <recommendedName>
        <fullName evidence="3">SXP/RAL-2 family protein Ani s 5-like cation-binding domain-containing protein</fullName>
    </recommendedName>
</protein>
<dbReference type="STRING" id="53326.A0A016S9K9"/>
<evidence type="ECO:0000259" key="3">
    <source>
        <dbReference type="Pfam" id="PF02520"/>
    </source>
</evidence>
<dbReference type="EMBL" id="JARK01001600">
    <property type="protein sequence ID" value="EYB87373.1"/>
    <property type="molecule type" value="Genomic_DNA"/>
</dbReference>
<feature type="domain" description="SXP/RAL-2 family protein Ani s 5-like cation-binding" evidence="3">
    <location>
        <begin position="43"/>
        <end position="149"/>
    </location>
</feature>
<name>A0A016S9K9_9BILA</name>
<dbReference type="Pfam" id="PF02520">
    <property type="entry name" value="ANIS5_cation-bd"/>
    <property type="match status" value="1"/>
</dbReference>
<feature type="region of interest" description="Disordered" evidence="1">
    <location>
        <begin position="164"/>
        <end position="272"/>
    </location>
</feature>
<dbReference type="AlphaFoldDB" id="A0A016S9K9"/>
<feature type="compositionally biased region" description="Gly residues" evidence="1">
    <location>
        <begin position="165"/>
        <end position="241"/>
    </location>
</feature>
<dbReference type="OrthoDB" id="5871578at2759"/>
<proteinExistence type="predicted"/>
<keyword evidence="5" id="KW-1185">Reference proteome</keyword>
<feature type="compositionally biased region" description="Low complexity" evidence="1">
    <location>
        <begin position="242"/>
        <end position="251"/>
    </location>
</feature>
<feature type="chain" id="PRO_5012520012" description="SXP/RAL-2 family protein Ani s 5-like cation-binding domain-containing protein" evidence="2">
    <location>
        <begin position="16"/>
        <end position="338"/>
    </location>
</feature>
<evidence type="ECO:0000256" key="1">
    <source>
        <dbReference type="SAM" id="MobiDB-lite"/>
    </source>
</evidence>